<keyword evidence="1" id="KW-0175">Coiled coil</keyword>
<feature type="region of interest" description="Disordered" evidence="2">
    <location>
        <begin position="173"/>
        <end position="236"/>
    </location>
</feature>
<protein>
    <submittedName>
        <fullName evidence="4">Uncharacterized protein</fullName>
    </submittedName>
</protein>
<feature type="signal peptide" evidence="3">
    <location>
        <begin position="1"/>
        <end position="24"/>
    </location>
</feature>
<feature type="compositionally biased region" description="Polar residues" evidence="2">
    <location>
        <begin position="109"/>
        <end position="121"/>
    </location>
</feature>
<reference evidence="4 5" key="1">
    <citation type="submission" date="2019-03" db="EMBL/GenBank/DDBJ databases">
        <authorList>
            <person name="Li J."/>
        </authorList>
    </citation>
    <scope>NUCLEOTIDE SEQUENCE [LARGE SCALE GENOMIC DNA]</scope>
    <source>
        <strain evidence="4 5">3058</strain>
    </source>
</reference>
<dbReference type="RefSeq" id="WP_135817279.1">
    <property type="nucleotide sequence ID" value="NZ_SRPG01000065.1"/>
</dbReference>
<evidence type="ECO:0000256" key="2">
    <source>
        <dbReference type="SAM" id="MobiDB-lite"/>
    </source>
</evidence>
<feature type="coiled-coil region" evidence="1">
    <location>
        <begin position="243"/>
        <end position="274"/>
    </location>
</feature>
<dbReference type="AlphaFoldDB" id="A0A4Z1BWT3"/>
<evidence type="ECO:0000256" key="1">
    <source>
        <dbReference type="SAM" id="Coils"/>
    </source>
</evidence>
<dbReference type="EMBL" id="SRPG01000065">
    <property type="protein sequence ID" value="TGN61900.1"/>
    <property type="molecule type" value="Genomic_DNA"/>
</dbReference>
<feature type="compositionally biased region" description="Polar residues" evidence="2">
    <location>
        <begin position="227"/>
        <end position="236"/>
    </location>
</feature>
<sequence length="300" mass="29740">MARHLMQTSYAALLATALATPVWAQDAAIAPTAETEQAEQELGGGAGAAGSVVGGGGEQPAATDDTQGTDDTQDMDGAADMEATGTATDAPVTGADSGSDEPAPEGTEPTITGSGQNTGSAADSGGSAEPASLTRTQLATDLRAGQIGQDVIETLETTTRLQILPLSEVDAAGGASMATAEEGNPPMTGGRTTNETVEGSGGAPGSAAGTAGQSTASPAGISEGLATGTTQVMGTSMGTRTDLDEAMDEAADSRQALQAALQQDARIVEMLEAEGHAAEQVIAVYRTENGVEIIVDDRSE</sequence>
<proteinExistence type="predicted"/>
<organism evidence="4 5">
    <name type="scientific">Paracoccus liaowanqingii</name>
    <dbReference type="NCBI Taxonomy" id="2560053"/>
    <lineage>
        <taxon>Bacteria</taxon>
        <taxon>Pseudomonadati</taxon>
        <taxon>Pseudomonadota</taxon>
        <taxon>Alphaproteobacteria</taxon>
        <taxon>Rhodobacterales</taxon>
        <taxon>Paracoccaceae</taxon>
        <taxon>Paracoccus</taxon>
    </lineage>
</organism>
<dbReference type="OrthoDB" id="7777224at2"/>
<feature type="compositionally biased region" description="Acidic residues" evidence="2">
    <location>
        <begin position="67"/>
        <end position="79"/>
    </location>
</feature>
<dbReference type="Proteomes" id="UP000297972">
    <property type="component" value="Unassembled WGS sequence"/>
</dbReference>
<gene>
    <name evidence="4" type="ORF">E4L95_08715</name>
</gene>
<feature type="region of interest" description="Disordered" evidence="2">
    <location>
        <begin position="33"/>
        <end position="133"/>
    </location>
</feature>
<name>A0A4Z1BWT3_9RHOB</name>
<feature type="chain" id="PRO_5021190411" evidence="3">
    <location>
        <begin position="25"/>
        <end position="300"/>
    </location>
</feature>
<feature type="compositionally biased region" description="Low complexity" evidence="2">
    <location>
        <begin position="205"/>
        <end position="220"/>
    </location>
</feature>
<evidence type="ECO:0000313" key="4">
    <source>
        <dbReference type="EMBL" id="TGN61900.1"/>
    </source>
</evidence>
<evidence type="ECO:0000256" key="3">
    <source>
        <dbReference type="SAM" id="SignalP"/>
    </source>
</evidence>
<evidence type="ECO:0000313" key="5">
    <source>
        <dbReference type="Proteomes" id="UP000297972"/>
    </source>
</evidence>
<keyword evidence="3" id="KW-0732">Signal</keyword>
<feature type="compositionally biased region" description="Gly residues" evidence="2">
    <location>
        <begin position="42"/>
        <end position="58"/>
    </location>
</feature>
<comment type="caution">
    <text evidence="4">The sequence shown here is derived from an EMBL/GenBank/DDBJ whole genome shotgun (WGS) entry which is preliminary data.</text>
</comment>
<accession>A0A4Z1BWT3</accession>
<keyword evidence="5" id="KW-1185">Reference proteome</keyword>